<comment type="subunit">
    <text evidence="6">Self-assembles to form functional amyloid fibrils called rodlets. Self-assembly into fibrillar rodlets occurs spontaneously at hydrophobic:hydrophilic interfaces and the rodlets further associate laterally to form amphipathic monolayers.</text>
</comment>
<feature type="signal peptide" evidence="7">
    <location>
        <begin position="1"/>
        <end position="17"/>
    </location>
</feature>
<accession>V2Y9Y7</accession>
<dbReference type="KEGG" id="mrr:Moror_1287"/>
<dbReference type="CDD" id="cd23507">
    <property type="entry name" value="hydrophobin_I"/>
    <property type="match status" value="1"/>
</dbReference>
<proteinExistence type="inferred from homology"/>
<evidence type="ECO:0000313" key="9">
    <source>
        <dbReference type="Proteomes" id="UP000017559"/>
    </source>
</evidence>
<evidence type="ECO:0000256" key="4">
    <source>
        <dbReference type="ARBA" id="ARBA00022525"/>
    </source>
</evidence>
<reference evidence="8 9" key="1">
    <citation type="journal article" date="2014" name="BMC Genomics">
        <title>Genome and secretome analysis of the hemibiotrophic fungal pathogen, Moniliophthora roreri, which causes frosty pod rot disease of cacao: mechanisms of the biotrophic and necrotrophic phases.</title>
        <authorList>
            <person name="Meinhardt L.W."/>
            <person name="Costa G.G.L."/>
            <person name="Thomazella D.P.T."/>
            <person name="Teixeira P.J.P.L."/>
            <person name="Carazzolle M.F."/>
            <person name="Schuster S.C."/>
            <person name="Carlson J.E."/>
            <person name="Guiltinan M.J."/>
            <person name="Mieczkowski P."/>
            <person name="Farmer A."/>
            <person name="Ramaraj T."/>
            <person name="Crozier J."/>
            <person name="Davis R.E."/>
            <person name="Shao J."/>
            <person name="Melnick R.L."/>
            <person name="Pereira G.A.G."/>
            <person name="Bailey B.A."/>
        </authorList>
    </citation>
    <scope>NUCLEOTIDE SEQUENCE [LARGE SCALE GENOMIC DNA]</scope>
    <source>
        <strain evidence="8 9">MCA 2997</strain>
    </source>
</reference>
<dbReference type="AlphaFoldDB" id="V2Y9Y7"/>
<sequence>MQFKLFTVASLATLAAATTIPASSCTTGPIQCCNSKELADGPTASVLLGLLGVVVQSLDVLVGIICSPIDVIGLGSAACSAEPLCCTNNNFGKLALSDGIIAVGCVPVDLDL</sequence>
<dbReference type="GO" id="GO:0009277">
    <property type="term" value="C:fungal-type cell wall"/>
    <property type="evidence" value="ECO:0007669"/>
    <property type="project" value="InterPro"/>
</dbReference>
<dbReference type="OrthoDB" id="4225815at2759"/>
<comment type="caution">
    <text evidence="8">The sequence shown here is derived from an EMBL/GenBank/DDBJ whole genome shotgun (WGS) entry which is preliminary data.</text>
</comment>
<dbReference type="GO" id="GO:0005199">
    <property type="term" value="F:structural constituent of cell wall"/>
    <property type="evidence" value="ECO:0007669"/>
    <property type="project" value="InterPro"/>
</dbReference>
<keyword evidence="9" id="KW-1185">Reference proteome</keyword>
<evidence type="ECO:0000256" key="5">
    <source>
        <dbReference type="ARBA" id="ARBA00023157"/>
    </source>
</evidence>
<keyword evidence="4 7" id="KW-0964">Secreted</keyword>
<evidence type="ECO:0000256" key="2">
    <source>
        <dbReference type="ARBA" id="ARBA00010446"/>
    </source>
</evidence>
<keyword evidence="5 7" id="KW-1015">Disulfide bond</keyword>
<evidence type="ECO:0000256" key="1">
    <source>
        <dbReference type="ARBA" id="ARBA00004191"/>
    </source>
</evidence>
<comment type="subcellular location">
    <subcellularLocation>
        <location evidence="1 7">Secreted</location>
        <location evidence="1 7">Cell wall</location>
    </subcellularLocation>
</comment>
<dbReference type="InterPro" id="IPR001338">
    <property type="entry name" value="Class_I_Hydrophobin"/>
</dbReference>
<dbReference type="Pfam" id="PF01185">
    <property type="entry name" value="Hydrophobin"/>
    <property type="match status" value="1"/>
</dbReference>
<dbReference type="EMBL" id="AWSO01000645">
    <property type="protein sequence ID" value="ESK88489.1"/>
    <property type="molecule type" value="Genomic_DNA"/>
</dbReference>
<evidence type="ECO:0000256" key="3">
    <source>
        <dbReference type="ARBA" id="ARBA00022512"/>
    </source>
</evidence>
<dbReference type="SMART" id="SM00075">
    <property type="entry name" value="HYDRO"/>
    <property type="match status" value="1"/>
</dbReference>
<dbReference type="HOGENOM" id="CLU_105134_2_0_1"/>
<name>V2Y9Y7_MONRO</name>
<protein>
    <recommendedName>
        <fullName evidence="7">Hydrophobin</fullName>
    </recommendedName>
</protein>
<dbReference type="STRING" id="1381753.V2Y9Y7"/>
<feature type="chain" id="PRO_5013987696" description="Hydrophobin" evidence="7">
    <location>
        <begin position="18"/>
        <end position="112"/>
    </location>
</feature>
<evidence type="ECO:0000256" key="6">
    <source>
        <dbReference type="ARBA" id="ARBA00093546"/>
    </source>
</evidence>
<gene>
    <name evidence="8" type="ORF">Moror_1287</name>
</gene>
<evidence type="ECO:0000256" key="7">
    <source>
        <dbReference type="RuleBase" id="RU365009"/>
    </source>
</evidence>
<keyword evidence="3 7" id="KW-0134">Cell wall</keyword>
<dbReference type="Proteomes" id="UP000017559">
    <property type="component" value="Unassembled WGS sequence"/>
</dbReference>
<keyword evidence="7" id="KW-0732">Signal</keyword>
<comment type="similarity">
    <text evidence="2 7">Belongs to the fungal hydrophobin family.</text>
</comment>
<evidence type="ECO:0000313" key="8">
    <source>
        <dbReference type="EMBL" id="ESK88489.1"/>
    </source>
</evidence>
<organism evidence="8 9">
    <name type="scientific">Moniliophthora roreri (strain MCA 2997)</name>
    <name type="common">Cocoa frosty pod rot fungus</name>
    <name type="synonym">Crinipellis roreri</name>
    <dbReference type="NCBI Taxonomy" id="1381753"/>
    <lineage>
        <taxon>Eukaryota</taxon>
        <taxon>Fungi</taxon>
        <taxon>Dikarya</taxon>
        <taxon>Basidiomycota</taxon>
        <taxon>Agaricomycotina</taxon>
        <taxon>Agaricomycetes</taxon>
        <taxon>Agaricomycetidae</taxon>
        <taxon>Agaricales</taxon>
        <taxon>Marasmiineae</taxon>
        <taxon>Marasmiaceae</taxon>
        <taxon>Moniliophthora</taxon>
    </lineage>
</organism>